<proteinExistence type="predicted"/>
<comment type="caution">
    <text evidence="5">The sequence shown here is derived from an EMBL/GenBank/DDBJ whole genome shotgun (WGS) entry which is preliminary data.</text>
</comment>
<name>A0A8S3FML1_9BILA</name>
<dbReference type="PROSITE" id="PS00134">
    <property type="entry name" value="TRYPSIN_HIS"/>
    <property type="match status" value="1"/>
</dbReference>
<accession>A0A8S3FML1</accession>
<evidence type="ECO:0000259" key="3">
    <source>
        <dbReference type="Pfam" id="PF00089"/>
    </source>
</evidence>
<evidence type="ECO:0000313" key="4">
    <source>
        <dbReference type="EMBL" id="CAF4820885.1"/>
    </source>
</evidence>
<dbReference type="InterPro" id="IPR018114">
    <property type="entry name" value="TRYPSIN_HIS"/>
</dbReference>
<dbReference type="AlphaFoldDB" id="A0A8S3FML1"/>
<evidence type="ECO:0000313" key="5">
    <source>
        <dbReference type="EMBL" id="CAF5128565.1"/>
    </source>
</evidence>
<evidence type="ECO:0000256" key="2">
    <source>
        <dbReference type="SAM" id="SignalP"/>
    </source>
</evidence>
<evidence type="ECO:0000256" key="1">
    <source>
        <dbReference type="ARBA" id="ARBA00023157"/>
    </source>
</evidence>
<dbReference type="InterPro" id="IPR043504">
    <property type="entry name" value="Peptidase_S1_PA_chymotrypsin"/>
</dbReference>
<dbReference type="GO" id="GO:0004252">
    <property type="term" value="F:serine-type endopeptidase activity"/>
    <property type="evidence" value="ECO:0007669"/>
    <property type="project" value="InterPro"/>
</dbReference>
<protein>
    <recommendedName>
        <fullName evidence="3">Peptidase S1 domain-containing protein</fullName>
    </recommendedName>
</protein>
<reference evidence="5" key="1">
    <citation type="submission" date="2021-02" db="EMBL/GenBank/DDBJ databases">
        <authorList>
            <person name="Nowell W R."/>
        </authorList>
    </citation>
    <scope>NUCLEOTIDE SEQUENCE</scope>
</reference>
<evidence type="ECO:0000313" key="6">
    <source>
        <dbReference type="Proteomes" id="UP000681720"/>
    </source>
</evidence>
<organism evidence="5 6">
    <name type="scientific">Rotaria magnacalcarata</name>
    <dbReference type="NCBI Taxonomy" id="392030"/>
    <lineage>
        <taxon>Eukaryota</taxon>
        <taxon>Metazoa</taxon>
        <taxon>Spiralia</taxon>
        <taxon>Gnathifera</taxon>
        <taxon>Rotifera</taxon>
        <taxon>Eurotatoria</taxon>
        <taxon>Bdelloidea</taxon>
        <taxon>Philodinida</taxon>
        <taxon>Philodinidae</taxon>
        <taxon>Rotaria</taxon>
    </lineage>
</organism>
<gene>
    <name evidence="4" type="ORF">BYL167_LOCUS48992</name>
    <name evidence="5" type="ORF">GIL414_LOCUS63912</name>
</gene>
<dbReference type="InterPro" id="IPR001254">
    <property type="entry name" value="Trypsin_dom"/>
</dbReference>
<feature type="non-terminal residue" evidence="5">
    <location>
        <position position="138"/>
    </location>
</feature>
<feature type="domain" description="Peptidase S1" evidence="3">
    <location>
        <begin position="96"/>
        <end position="137"/>
    </location>
</feature>
<dbReference type="PANTHER" id="PTHR24252:SF7">
    <property type="entry name" value="HYALIN"/>
    <property type="match status" value="1"/>
</dbReference>
<keyword evidence="2" id="KW-0732">Signal</keyword>
<dbReference type="EMBL" id="CAJOBJ010269600">
    <property type="protein sequence ID" value="CAF5128565.1"/>
    <property type="molecule type" value="Genomic_DNA"/>
</dbReference>
<dbReference type="InterPro" id="IPR009003">
    <property type="entry name" value="Peptidase_S1_PA"/>
</dbReference>
<dbReference type="Gene3D" id="2.40.10.10">
    <property type="entry name" value="Trypsin-like serine proteases"/>
    <property type="match status" value="1"/>
</dbReference>
<dbReference type="PANTHER" id="PTHR24252">
    <property type="entry name" value="ACROSIN-RELATED"/>
    <property type="match status" value="1"/>
</dbReference>
<dbReference type="Proteomes" id="UP000681720">
    <property type="component" value="Unassembled WGS sequence"/>
</dbReference>
<feature type="chain" id="PRO_5035647435" description="Peptidase S1 domain-containing protein" evidence="2">
    <location>
        <begin position="18"/>
        <end position="138"/>
    </location>
</feature>
<dbReference type="GO" id="GO:0006508">
    <property type="term" value="P:proteolysis"/>
    <property type="evidence" value="ECO:0007669"/>
    <property type="project" value="InterPro"/>
</dbReference>
<dbReference type="Pfam" id="PF00089">
    <property type="entry name" value="Trypsin"/>
    <property type="match status" value="1"/>
</dbReference>
<dbReference type="EMBL" id="CAJOBH010144684">
    <property type="protein sequence ID" value="CAF4820885.1"/>
    <property type="molecule type" value="Genomic_DNA"/>
</dbReference>
<feature type="signal peptide" evidence="2">
    <location>
        <begin position="1"/>
        <end position="17"/>
    </location>
</feature>
<keyword evidence="1" id="KW-1015">Disulfide bond</keyword>
<dbReference type="SUPFAM" id="SSF50494">
    <property type="entry name" value="Trypsin-like serine proteases"/>
    <property type="match status" value="1"/>
</dbReference>
<dbReference type="Proteomes" id="UP000681967">
    <property type="component" value="Unassembled WGS sequence"/>
</dbReference>
<sequence>MLLVAVFIVVFATSTYGQHQLTIRDNGKLCSPWIPVTGGQMSFSYTPNQECAGQVGIEQSNNQARLCCQAIATTTSSSTFPRECGKQKFQPSKQRIVGGVHAAPNSWPWQIRLHADGGLCGGTLIDTRHVVTAAHCLR</sequence>